<dbReference type="PANTHER" id="PTHR46401:SF2">
    <property type="entry name" value="GLYCOSYLTRANSFERASE WBBK-RELATED"/>
    <property type="match status" value="1"/>
</dbReference>
<dbReference type="GO" id="GO:0009103">
    <property type="term" value="P:lipopolysaccharide biosynthetic process"/>
    <property type="evidence" value="ECO:0007669"/>
    <property type="project" value="TreeGrafter"/>
</dbReference>
<dbReference type="Gene3D" id="3.40.50.2000">
    <property type="entry name" value="Glycogen Phosphorylase B"/>
    <property type="match status" value="2"/>
</dbReference>
<dbReference type="AlphaFoldDB" id="A3HRR4"/>
<organism evidence="3 4">
    <name type="scientific">Algoriphagus machipongonensis</name>
    <dbReference type="NCBI Taxonomy" id="388413"/>
    <lineage>
        <taxon>Bacteria</taxon>
        <taxon>Pseudomonadati</taxon>
        <taxon>Bacteroidota</taxon>
        <taxon>Cytophagia</taxon>
        <taxon>Cytophagales</taxon>
        <taxon>Cyclobacteriaceae</taxon>
        <taxon>Algoriphagus</taxon>
    </lineage>
</organism>
<evidence type="ECO:0000313" key="3">
    <source>
        <dbReference type="EMBL" id="EAZ82532.1"/>
    </source>
</evidence>
<reference evidence="3 4" key="1">
    <citation type="journal article" date="2011" name="J. Bacteriol.">
        <title>Complete genome sequence of Algoriphagus sp. PR1, bacterial prey of a colony-forming choanoflagellate.</title>
        <authorList>
            <person name="Alegado R.A."/>
            <person name="Ferriera S."/>
            <person name="Nusbaum C."/>
            <person name="Young S.K."/>
            <person name="Zeng Q."/>
            <person name="Imamovic A."/>
            <person name="Fairclough S.R."/>
            <person name="King N."/>
        </authorList>
    </citation>
    <scope>NUCLEOTIDE SEQUENCE [LARGE SCALE GENOMIC DNA]</scope>
    <source>
        <strain evidence="3 4">PR1</strain>
    </source>
</reference>
<dbReference type="STRING" id="388413.ALPR1_09965"/>
<dbReference type="Pfam" id="PF00534">
    <property type="entry name" value="Glycos_transf_1"/>
    <property type="match status" value="1"/>
</dbReference>
<dbReference type="PANTHER" id="PTHR46401">
    <property type="entry name" value="GLYCOSYLTRANSFERASE WBBK-RELATED"/>
    <property type="match status" value="1"/>
</dbReference>
<dbReference type="GO" id="GO:0016757">
    <property type="term" value="F:glycosyltransferase activity"/>
    <property type="evidence" value="ECO:0007669"/>
    <property type="project" value="InterPro"/>
</dbReference>
<dbReference type="eggNOG" id="COG0438">
    <property type="taxonomic scope" value="Bacteria"/>
</dbReference>
<proteinExistence type="predicted"/>
<evidence type="ECO:0000256" key="1">
    <source>
        <dbReference type="ARBA" id="ARBA00022679"/>
    </source>
</evidence>
<accession>A3HRR4</accession>
<dbReference type="CDD" id="cd03801">
    <property type="entry name" value="GT4_PimA-like"/>
    <property type="match status" value="1"/>
</dbReference>
<evidence type="ECO:0000313" key="4">
    <source>
        <dbReference type="Proteomes" id="UP000003919"/>
    </source>
</evidence>
<name>A3HRR4_9BACT</name>
<dbReference type="Proteomes" id="UP000003919">
    <property type="component" value="Chromosome"/>
</dbReference>
<dbReference type="SUPFAM" id="SSF53756">
    <property type="entry name" value="UDP-Glycosyltransferase/glycogen phosphorylase"/>
    <property type="match status" value="1"/>
</dbReference>
<dbReference type="EMBL" id="AAXU02000001">
    <property type="protein sequence ID" value="EAZ82532.1"/>
    <property type="molecule type" value="Genomic_DNA"/>
</dbReference>
<dbReference type="RefSeq" id="WP_008200211.1">
    <property type="nucleotide sequence ID" value="NZ_CM001023.1"/>
</dbReference>
<sequence length="353" mass="39801">MNTSILILSPFLSISGGVSSYVLSLRGFWGINEKYFFRGGHGSNTLAKSYYFAKHFFNFLFKGLLGNPDAPVFINTSLNKNAYSRDLMYIKACRLFKRDFYIFIHGWDTSYFTTIKNHSSSDSFKFAKKIFVLSEDFKNDLVSIGIDEGKIEVEVTVVNSEFIDFFNINKSLFKGDSIKLLYLARLEKDKGIFRLLDAFKILSDNIPNLQLRIAGSGSAETEVTDWISSNSKLDISYIGRIDGTLKYEYFAWADYYVLPTSHGEGLPISVLEAITAGCVVIVPPVGGLKYFFKDQEMGFLLNDLSPSSLANVIIDSLKNVELLNSISNQNFKRGKSLYSPTVVVDRLKKHIYG</sequence>
<feature type="domain" description="Glycosyl transferase family 1" evidence="2">
    <location>
        <begin position="167"/>
        <end position="332"/>
    </location>
</feature>
<evidence type="ECO:0000259" key="2">
    <source>
        <dbReference type="Pfam" id="PF00534"/>
    </source>
</evidence>
<dbReference type="InterPro" id="IPR001296">
    <property type="entry name" value="Glyco_trans_1"/>
</dbReference>
<dbReference type="HOGENOM" id="CLU_009583_14_0_10"/>
<keyword evidence="4" id="KW-1185">Reference proteome</keyword>
<dbReference type="EMBL" id="CM001023">
    <property type="protein sequence ID" value="EAZ82532.1"/>
    <property type="molecule type" value="Genomic_DNA"/>
</dbReference>
<protein>
    <submittedName>
        <fullName evidence="3">Glycosyl transferase</fullName>
    </submittedName>
</protein>
<gene>
    <name evidence="3" type="ORF">ALPR1_09965</name>
</gene>
<keyword evidence="1 3" id="KW-0808">Transferase</keyword>
<comment type="caution">
    <text evidence="3">The sequence shown here is derived from an EMBL/GenBank/DDBJ whole genome shotgun (WGS) entry which is preliminary data.</text>
</comment>
<dbReference type="OrthoDB" id="9801573at2"/>